<dbReference type="GO" id="GO:0003677">
    <property type="term" value="F:DNA binding"/>
    <property type="evidence" value="ECO:0007669"/>
    <property type="project" value="UniProtKB-KW"/>
</dbReference>
<proteinExistence type="predicted"/>
<dbReference type="InterPro" id="IPR012340">
    <property type="entry name" value="NA-bd_OB-fold"/>
</dbReference>
<name>A0ABQ4ZW25_9ASTR</name>
<reference evidence="3" key="1">
    <citation type="journal article" date="2022" name="Int. J. Mol. Sci.">
        <title>Draft Genome of Tanacetum Coccineum: Genomic Comparison of Closely Related Tanacetum-Family Plants.</title>
        <authorList>
            <person name="Yamashiro T."/>
            <person name="Shiraishi A."/>
            <person name="Nakayama K."/>
            <person name="Satake H."/>
        </authorList>
    </citation>
    <scope>NUCLEOTIDE SEQUENCE</scope>
</reference>
<keyword evidence="3" id="KW-0238">DNA-binding</keyword>
<dbReference type="PANTHER" id="PTHR47165:SF4">
    <property type="entry name" value="OS03G0429900 PROTEIN"/>
    <property type="match status" value="1"/>
</dbReference>
<sequence>MGYQKTPGAGTSGGSSKGYRKGGGYGGYGKIQRFWVVLVGQERIVNKKIHTAISKVDPMLDNIVIQGSCISIWHSHILNDAHDPYSLDLVLQDAQNNRIQVYIKKEFMFRFEPLFEEGQCYTVSNFSIAENVKISFYKSTIVTRIEPFDNNTHGFVLEPYNRLLDPEHHQYYEQDVMDVIGSVVGIGDIVPVISAAGKKFVEQWGNRLDFTFWDNWATMWDEYAMDREALGHVVFILQLGKVNYWDGTPTIHNALFGSKIFINRDLPEIAAFRTRVQNREGYDANRLMIQHVAPEVKVVIVSEFFHRSIKKMLSKHIAWELMGKYGMDTDDYFPEDLDEIVGKNISLRYDVGFIKHFKKGFLTDEADDEQADAAPDEEANNDFTTPSTLIEKVNMHDSSVNRVLDMETPSKDGSGSGESSGVKKRRVFIDLDELDTESEDEEGNSNTEDFVKVKVEPEE</sequence>
<feature type="region of interest" description="Disordered" evidence="1">
    <location>
        <begin position="368"/>
        <end position="388"/>
    </location>
</feature>
<feature type="domain" description="Replication protein A 70 kDa DNA-binding subunit B/D first OB fold" evidence="2">
    <location>
        <begin position="50"/>
        <end position="133"/>
    </location>
</feature>
<comment type="caution">
    <text evidence="3">The sequence shown here is derived from an EMBL/GenBank/DDBJ whole genome shotgun (WGS) entry which is preliminary data.</text>
</comment>
<dbReference type="SUPFAM" id="SSF50249">
    <property type="entry name" value="Nucleic acid-binding proteins"/>
    <property type="match status" value="2"/>
</dbReference>
<evidence type="ECO:0000259" key="2">
    <source>
        <dbReference type="Pfam" id="PF02721"/>
    </source>
</evidence>
<feature type="compositionally biased region" description="Basic and acidic residues" evidence="1">
    <location>
        <begin position="449"/>
        <end position="459"/>
    </location>
</feature>
<dbReference type="Proteomes" id="UP001151760">
    <property type="component" value="Unassembled WGS sequence"/>
</dbReference>
<evidence type="ECO:0000256" key="1">
    <source>
        <dbReference type="SAM" id="MobiDB-lite"/>
    </source>
</evidence>
<feature type="region of interest" description="Disordered" evidence="1">
    <location>
        <begin position="431"/>
        <end position="459"/>
    </location>
</feature>
<dbReference type="Pfam" id="PF02721">
    <property type="entry name" value="DUF223"/>
    <property type="match status" value="1"/>
</dbReference>
<accession>A0ABQ4ZW25</accession>
<protein>
    <submittedName>
        <fullName evidence="3">Replication protein A 70 kDa DNA-binding subunit B</fullName>
    </submittedName>
</protein>
<organism evidence="3 4">
    <name type="scientific">Tanacetum coccineum</name>
    <dbReference type="NCBI Taxonomy" id="301880"/>
    <lineage>
        <taxon>Eukaryota</taxon>
        <taxon>Viridiplantae</taxon>
        <taxon>Streptophyta</taxon>
        <taxon>Embryophyta</taxon>
        <taxon>Tracheophyta</taxon>
        <taxon>Spermatophyta</taxon>
        <taxon>Magnoliopsida</taxon>
        <taxon>eudicotyledons</taxon>
        <taxon>Gunneridae</taxon>
        <taxon>Pentapetalae</taxon>
        <taxon>asterids</taxon>
        <taxon>campanulids</taxon>
        <taxon>Asterales</taxon>
        <taxon>Asteraceae</taxon>
        <taxon>Asteroideae</taxon>
        <taxon>Anthemideae</taxon>
        <taxon>Anthemidinae</taxon>
        <taxon>Tanacetum</taxon>
    </lineage>
</organism>
<feature type="compositionally biased region" description="Acidic residues" evidence="1">
    <location>
        <begin position="431"/>
        <end position="443"/>
    </location>
</feature>
<feature type="region of interest" description="Disordered" evidence="1">
    <location>
        <begin position="405"/>
        <end position="424"/>
    </location>
</feature>
<evidence type="ECO:0000313" key="3">
    <source>
        <dbReference type="EMBL" id="GJS94499.1"/>
    </source>
</evidence>
<dbReference type="PANTHER" id="PTHR47165">
    <property type="entry name" value="OS03G0429900 PROTEIN"/>
    <property type="match status" value="1"/>
</dbReference>
<evidence type="ECO:0000313" key="4">
    <source>
        <dbReference type="Proteomes" id="UP001151760"/>
    </source>
</evidence>
<gene>
    <name evidence="3" type="ORF">Tco_0801467</name>
</gene>
<feature type="compositionally biased region" description="Acidic residues" evidence="1">
    <location>
        <begin position="368"/>
        <end position="380"/>
    </location>
</feature>
<dbReference type="InterPro" id="IPR003871">
    <property type="entry name" value="RFA1B/D_OB_1st"/>
</dbReference>
<dbReference type="EMBL" id="BQNB010011736">
    <property type="protein sequence ID" value="GJS94499.1"/>
    <property type="molecule type" value="Genomic_DNA"/>
</dbReference>
<dbReference type="CDD" id="cd04480">
    <property type="entry name" value="RPA1_DBD_A_like"/>
    <property type="match status" value="1"/>
</dbReference>
<dbReference type="Gene3D" id="2.40.50.140">
    <property type="entry name" value="Nucleic acid-binding proteins"/>
    <property type="match status" value="2"/>
</dbReference>
<keyword evidence="4" id="KW-1185">Reference proteome</keyword>
<reference evidence="3" key="2">
    <citation type="submission" date="2022-01" db="EMBL/GenBank/DDBJ databases">
        <authorList>
            <person name="Yamashiro T."/>
            <person name="Shiraishi A."/>
            <person name="Satake H."/>
            <person name="Nakayama K."/>
        </authorList>
    </citation>
    <scope>NUCLEOTIDE SEQUENCE</scope>
</reference>